<feature type="non-terminal residue" evidence="1">
    <location>
        <position position="1"/>
    </location>
</feature>
<evidence type="ECO:0008006" key="3">
    <source>
        <dbReference type="Google" id="ProtNLM"/>
    </source>
</evidence>
<accession>A0A7J9LUK5</accession>
<protein>
    <recommendedName>
        <fullName evidence="3">RNase H type-1 domain-containing protein</fullName>
    </recommendedName>
</protein>
<dbReference type="PANTHER" id="PTHR47074:SF48">
    <property type="entry name" value="POLYNUCLEOTIDYL TRANSFERASE, RIBONUCLEASE H-LIKE SUPERFAMILY PROTEIN"/>
    <property type="match status" value="1"/>
</dbReference>
<dbReference type="EMBL" id="JABFAF010000008">
    <property type="protein sequence ID" value="MBA0862358.1"/>
    <property type="molecule type" value="Genomic_DNA"/>
</dbReference>
<proteinExistence type="predicted"/>
<dbReference type="InterPro" id="IPR052929">
    <property type="entry name" value="RNase_H-like_EbsB-rel"/>
</dbReference>
<reference evidence="1 2" key="1">
    <citation type="journal article" date="2019" name="Genome Biol. Evol.">
        <title>Insights into the evolution of the New World diploid cottons (Gossypium, subgenus Houzingenia) based on genome sequencing.</title>
        <authorList>
            <person name="Grover C.E."/>
            <person name="Arick M.A. 2nd"/>
            <person name="Thrash A."/>
            <person name="Conover J.L."/>
            <person name="Sanders W.S."/>
            <person name="Peterson D.G."/>
            <person name="Frelichowski J.E."/>
            <person name="Scheffler J.A."/>
            <person name="Scheffler B.E."/>
            <person name="Wendel J.F."/>
        </authorList>
    </citation>
    <scope>NUCLEOTIDE SEQUENCE [LARGE SCALE GENOMIC DNA]</scope>
    <source>
        <strain evidence="1">1</strain>
        <tissue evidence="1">Leaf</tissue>
    </source>
</reference>
<organism evidence="1 2">
    <name type="scientific">Gossypium schwendimanii</name>
    <name type="common">Cotton</name>
    <dbReference type="NCBI Taxonomy" id="34291"/>
    <lineage>
        <taxon>Eukaryota</taxon>
        <taxon>Viridiplantae</taxon>
        <taxon>Streptophyta</taxon>
        <taxon>Embryophyta</taxon>
        <taxon>Tracheophyta</taxon>
        <taxon>Spermatophyta</taxon>
        <taxon>Magnoliopsida</taxon>
        <taxon>eudicotyledons</taxon>
        <taxon>Gunneridae</taxon>
        <taxon>Pentapetalae</taxon>
        <taxon>rosids</taxon>
        <taxon>malvids</taxon>
        <taxon>Malvales</taxon>
        <taxon>Malvaceae</taxon>
        <taxon>Malvoideae</taxon>
        <taxon>Gossypium</taxon>
    </lineage>
</organism>
<dbReference type="OrthoDB" id="10424994at2759"/>
<evidence type="ECO:0000313" key="2">
    <source>
        <dbReference type="Proteomes" id="UP000593576"/>
    </source>
</evidence>
<sequence length="233" mass="26307">IKVFSWRLGHGLLPTYDNIAHIRQKFSNTYHRCNNSEVTVIYVMKDCPVSREILTLGGLNNKLLEGNYDHCIDWLGNGLRVLDAKAAADFFTLFWDIWNNRNSLVFNGNRDAAGKVWKKVKSLSDDFKICNITYPLVIPLILANKKWMKPPISYVKINFDADISNSGVGYGVIAKDSDGIVIGGCYGFKHKQLDVNWAKMEAFVESLKLTATLTVPSTIFESYSSNLVNKFNN</sequence>
<comment type="caution">
    <text evidence="1">The sequence shown here is derived from an EMBL/GenBank/DDBJ whole genome shotgun (WGS) entry which is preliminary data.</text>
</comment>
<keyword evidence="2" id="KW-1185">Reference proteome</keyword>
<gene>
    <name evidence="1" type="ORF">Goshw_007519</name>
</gene>
<dbReference type="AlphaFoldDB" id="A0A7J9LUK5"/>
<evidence type="ECO:0000313" key="1">
    <source>
        <dbReference type="EMBL" id="MBA0862358.1"/>
    </source>
</evidence>
<name>A0A7J9LUK5_GOSSC</name>
<dbReference type="Proteomes" id="UP000593576">
    <property type="component" value="Unassembled WGS sequence"/>
</dbReference>
<dbReference type="PANTHER" id="PTHR47074">
    <property type="entry name" value="BNAC02G40300D PROTEIN"/>
    <property type="match status" value="1"/>
</dbReference>